<dbReference type="EMBL" id="SACR01000003">
    <property type="protein sequence ID" value="RVU46143.1"/>
    <property type="molecule type" value="Genomic_DNA"/>
</dbReference>
<dbReference type="RefSeq" id="WP_128228509.1">
    <property type="nucleotide sequence ID" value="NZ_SACR01000003.1"/>
</dbReference>
<dbReference type="InterPro" id="IPR014922">
    <property type="entry name" value="YdhG-like"/>
</dbReference>
<evidence type="ECO:0000259" key="1">
    <source>
        <dbReference type="Pfam" id="PF08818"/>
    </source>
</evidence>
<dbReference type="AlphaFoldDB" id="A0A437RHA2"/>
<dbReference type="Gene3D" id="3.90.1150.200">
    <property type="match status" value="1"/>
</dbReference>
<evidence type="ECO:0000313" key="3">
    <source>
        <dbReference type="Proteomes" id="UP000285575"/>
    </source>
</evidence>
<sequence length="146" mass="15597">MAASSPKTQATTASVADFIAAVPEPERRADCTALAALMQAVVGEPPVMWGAAIVGFGAYRYQYASGTQGDWPLVAFSPRKGDLSVYLMPGFETLAPQLQKLGRHKTGKACLYLRKLADVDLAVLREMIEISVASLASQRVKPAVKT</sequence>
<accession>A0A437RHA2</accession>
<name>A0A437RHA2_9BURK</name>
<protein>
    <submittedName>
        <fullName evidence="2">DUF1801 domain-containing protein</fullName>
    </submittedName>
</protein>
<feature type="domain" description="YdhG-like" evidence="1">
    <location>
        <begin position="27"/>
        <end position="129"/>
    </location>
</feature>
<reference evidence="2 3" key="1">
    <citation type="submission" date="2019-01" db="EMBL/GenBank/DDBJ databases">
        <authorList>
            <person name="Chen W.-M."/>
        </authorList>
    </citation>
    <scope>NUCLEOTIDE SEQUENCE [LARGE SCALE GENOMIC DNA]</scope>
    <source>
        <strain evidence="2 3">KYPY4</strain>
    </source>
</reference>
<evidence type="ECO:0000313" key="2">
    <source>
        <dbReference type="EMBL" id="RVU46143.1"/>
    </source>
</evidence>
<dbReference type="Pfam" id="PF08818">
    <property type="entry name" value="DUF1801"/>
    <property type="match status" value="1"/>
</dbReference>
<dbReference type="SUPFAM" id="SSF159888">
    <property type="entry name" value="YdhG-like"/>
    <property type="match status" value="1"/>
</dbReference>
<keyword evidence="3" id="KW-1185">Reference proteome</keyword>
<dbReference type="Proteomes" id="UP000285575">
    <property type="component" value="Unassembled WGS sequence"/>
</dbReference>
<dbReference type="OrthoDB" id="5951444at2"/>
<organism evidence="2 3">
    <name type="scientific">Rubrivivax rivuli</name>
    <dbReference type="NCBI Taxonomy" id="1862385"/>
    <lineage>
        <taxon>Bacteria</taxon>
        <taxon>Pseudomonadati</taxon>
        <taxon>Pseudomonadota</taxon>
        <taxon>Betaproteobacteria</taxon>
        <taxon>Burkholderiales</taxon>
        <taxon>Sphaerotilaceae</taxon>
        <taxon>Rubrivivax</taxon>
    </lineage>
</organism>
<gene>
    <name evidence="2" type="ORF">EOE66_09770</name>
</gene>
<comment type="caution">
    <text evidence="2">The sequence shown here is derived from an EMBL/GenBank/DDBJ whole genome shotgun (WGS) entry which is preliminary data.</text>
</comment>
<proteinExistence type="predicted"/>